<dbReference type="CDD" id="cd13870">
    <property type="entry name" value="CuRO_2_CopA_like_1"/>
    <property type="match status" value="1"/>
</dbReference>
<dbReference type="RefSeq" id="WP_189060535.1">
    <property type="nucleotide sequence ID" value="NZ_BMMK01000025.1"/>
</dbReference>
<feature type="domain" description="Plastocyanin-like" evidence="5">
    <location>
        <begin position="184"/>
        <end position="333"/>
    </location>
</feature>
<evidence type="ECO:0000259" key="6">
    <source>
        <dbReference type="Pfam" id="PF07731"/>
    </source>
</evidence>
<dbReference type="PROSITE" id="PS00080">
    <property type="entry name" value="MULTICOPPER_OXIDASE2"/>
    <property type="match status" value="1"/>
</dbReference>
<keyword evidence="4" id="KW-0732">Signal</keyword>
<feature type="signal peptide" evidence="4">
    <location>
        <begin position="1"/>
        <end position="26"/>
    </location>
</feature>
<accession>A0A8J3CI81</accession>
<dbReference type="InterPro" id="IPR011707">
    <property type="entry name" value="Cu-oxidase-like_N"/>
</dbReference>
<feature type="chain" id="PRO_5039170791" evidence="4">
    <location>
        <begin position="27"/>
        <end position="494"/>
    </location>
</feature>
<dbReference type="InterPro" id="IPR034279">
    <property type="entry name" value="CuRO_3_CopA"/>
</dbReference>
<evidence type="ECO:0000256" key="3">
    <source>
        <dbReference type="ARBA" id="ARBA00023008"/>
    </source>
</evidence>
<dbReference type="InterPro" id="IPR011706">
    <property type="entry name" value="Cu-oxidase_C"/>
</dbReference>
<keyword evidence="3" id="KW-0186">Copper</keyword>
<dbReference type="SUPFAM" id="SSF49503">
    <property type="entry name" value="Cupredoxins"/>
    <property type="match status" value="3"/>
</dbReference>
<name>A0A8J3CI81_9PSEU</name>
<dbReference type="Pfam" id="PF07731">
    <property type="entry name" value="Cu-oxidase_2"/>
    <property type="match status" value="1"/>
</dbReference>
<dbReference type="CDD" id="cd13861">
    <property type="entry name" value="CuRO_1_CumA_like"/>
    <property type="match status" value="1"/>
</dbReference>
<dbReference type="Proteomes" id="UP000637578">
    <property type="component" value="Unassembled WGS sequence"/>
</dbReference>
<dbReference type="InterPro" id="IPR002355">
    <property type="entry name" value="Cu_oxidase_Cu_BS"/>
</dbReference>
<dbReference type="PANTHER" id="PTHR11709">
    <property type="entry name" value="MULTI-COPPER OXIDASE"/>
    <property type="match status" value="1"/>
</dbReference>
<dbReference type="InterPro" id="IPR045087">
    <property type="entry name" value="Cu-oxidase_fam"/>
</dbReference>
<evidence type="ECO:0000256" key="2">
    <source>
        <dbReference type="ARBA" id="ARBA00023002"/>
    </source>
</evidence>
<dbReference type="Pfam" id="PF00394">
    <property type="entry name" value="Cu-oxidase"/>
    <property type="match status" value="1"/>
</dbReference>
<dbReference type="InterPro" id="IPR001117">
    <property type="entry name" value="Cu-oxidase_2nd"/>
</dbReference>
<protein>
    <submittedName>
        <fullName evidence="8">Putative oxidase (Copper-binding protein)</fullName>
    </submittedName>
</protein>
<dbReference type="PROSITE" id="PS51318">
    <property type="entry name" value="TAT"/>
    <property type="match status" value="1"/>
</dbReference>
<feature type="domain" description="Plastocyanin-like" evidence="6">
    <location>
        <begin position="389"/>
        <end position="489"/>
    </location>
</feature>
<dbReference type="EMBL" id="BMMK01000025">
    <property type="protein sequence ID" value="GGM70778.1"/>
    <property type="molecule type" value="Genomic_DNA"/>
</dbReference>
<keyword evidence="9" id="KW-1185">Reference proteome</keyword>
<evidence type="ECO:0000256" key="4">
    <source>
        <dbReference type="SAM" id="SignalP"/>
    </source>
</evidence>
<keyword evidence="2" id="KW-0560">Oxidoreductase</keyword>
<organism evidence="8 9">
    <name type="scientific">Longimycelium tulufanense</name>
    <dbReference type="NCBI Taxonomy" id="907463"/>
    <lineage>
        <taxon>Bacteria</taxon>
        <taxon>Bacillati</taxon>
        <taxon>Actinomycetota</taxon>
        <taxon>Actinomycetes</taxon>
        <taxon>Pseudonocardiales</taxon>
        <taxon>Pseudonocardiaceae</taxon>
        <taxon>Longimycelium</taxon>
    </lineage>
</organism>
<gene>
    <name evidence="8" type="ORF">GCM10012275_46530</name>
</gene>
<evidence type="ECO:0000313" key="8">
    <source>
        <dbReference type="EMBL" id="GGM70778.1"/>
    </source>
</evidence>
<comment type="caution">
    <text evidence="8">The sequence shown here is derived from an EMBL/GenBank/DDBJ whole genome shotgun (WGS) entry which is preliminary data.</text>
</comment>
<proteinExistence type="predicted"/>
<dbReference type="InterPro" id="IPR006311">
    <property type="entry name" value="TAT_signal"/>
</dbReference>
<dbReference type="Gene3D" id="2.60.40.420">
    <property type="entry name" value="Cupredoxins - blue copper proteins"/>
    <property type="match status" value="3"/>
</dbReference>
<reference evidence="8" key="1">
    <citation type="journal article" date="2014" name="Int. J. Syst. Evol. Microbiol.">
        <title>Complete genome sequence of Corynebacterium casei LMG S-19264T (=DSM 44701T), isolated from a smear-ripened cheese.</title>
        <authorList>
            <consortium name="US DOE Joint Genome Institute (JGI-PGF)"/>
            <person name="Walter F."/>
            <person name="Albersmeier A."/>
            <person name="Kalinowski J."/>
            <person name="Ruckert C."/>
        </authorList>
    </citation>
    <scope>NUCLEOTIDE SEQUENCE</scope>
    <source>
        <strain evidence="8">CGMCC 4.5737</strain>
    </source>
</reference>
<reference evidence="8" key="2">
    <citation type="submission" date="2020-09" db="EMBL/GenBank/DDBJ databases">
        <authorList>
            <person name="Sun Q."/>
            <person name="Zhou Y."/>
        </authorList>
    </citation>
    <scope>NUCLEOTIDE SEQUENCE</scope>
    <source>
        <strain evidence="8">CGMCC 4.5737</strain>
    </source>
</reference>
<evidence type="ECO:0000259" key="5">
    <source>
        <dbReference type="Pfam" id="PF00394"/>
    </source>
</evidence>
<dbReference type="GO" id="GO:0016491">
    <property type="term" value="F:oxidoreductase activity"/>
    <property type="evidence" value="ECO:0007669"/>
    <property type="project" value="UniProtKB-KW"/>
</dbReference>
<dbReference type="GO" id="GO:0005507">
    <property type="term" value="F:copper ion binding"/>
    <property type="evidence" value="ECO:0007669"/>
    <property type="project" value="InterPro"/>
</dbReference>
<dbReference type="CDD" id="cd13896">
    <property type="entry name" value="CuRO_3_CopA"/>
    <property type="match status" value="1"/>
</dbReference>
<evidence type="ECO:0000313" key="9">
    <source>
        <dbReference type="Proteomes" id="UP000637578"/>
    </source>
</evidence>
<dbReference type="Pfam" id="PF07732">
    <property type="entry name" value="Cu-oxidase_3"/>
    <property type="match status" value="1"/>
</dbReference>
<evidence type="ECO:0000256" key="1">
    <source>
        <dbReference type="ARBA" id="ARBA00022723"/>
    </source>
</evidence>
<dbReference type="InterPro" id="IPR008972">
    <property type="entry name" value="Cupredoxin"/>
</dbReference>
<keyword evidence="1" id="KW-0479">Metal-binding</keyword>
<dbReference type="PANTHER" id="PTHR11709:SF394">
    <property type="entry name" value="FI03373P-RELATED"/>
    <property type="match status" value="1"/>
</dbReference>
<dbReference type="AlphaFoldDB" id="A0A8J3CI81"/>
<feature type="domain" description="Plastocyanin-like" evidence="7">
    <location>
        <begin position="69"/>
        <end position="175"/>
    </location>
</feature>
<evidence type="ECO:0000259" key="7">
    <source>
        <dbReference type="Pfam" id="PF07732"/>
    </source>
</evidence>
<sequence>MSFDPALSRRRFLLVAGAALTAPGLAACGAGTVSAETLPAAISRVESTRRKGGARTVTHSLVAKPTRLDLGGVQVDTWAYGDELPGPRLRVTAGDVLRADLRNELPADTTIHWHGLALRNDMDGVPQVTQPPVPPGASFRYEFTVPDPGTHWYHPHVGLQLDRGLYAPLIVDDPAEPGRYDAELVVVLDDWLDGVAGTPDEQLDKLRQGGMHHGWPQGMAERPTSLVGGDGGDVAHPHLVANGRVATAPRSFEARPGQRVRIRLINAAADTAFRVALGGHRLTVTASDGFDTEPVETDAVLIGMGERYDLLVTLGDGAFPLVAAAEGKPGRALLVLRTSPQAAPPPADVRPAQLSGRVVTLADLRSTPGHRLPARRPDRTLTLRLGMSHRGYEWLINGRAFDPRRDDLPIQEGERVRLRFVNQTMMFHPMHLHGHTGQVVRADGAGPRKDTVVALPMRTVELDLDADNPGRWMVHCHNAYHAEAGMMALMGYTA</sequence>